<sequence length="291" mass="32923">MFSQRMGITPAGKMVQVTSMDSDLRNTLWSLLNIYYWEKFDLPKFASGGRADHISRSNVWQIFLSLWINYFKKPTDTIPQLFYDDINTAGGLAQIREFFFRCKWNQVYDVIELVSEYGSKEDKGTFQHTCNLYLEKENSAYRFINGVIAPISSLEEVSEVEEAIRQTQPQPYDGARQHLQQALVLLKDRENPDYRNSIKESISAVESVCKQIDKSSAKTLGAALSALEQKGKLHPALKKAFSALYGYSNDANGIRHALLEESNLSSAEARFMLVSCSAFINYVIVVVANAV</sequence>
<dbReference type="Proteomes" id="UP001154265">
    <property type="component" value="Unassembled WGS sequence"/>
</dbReference>
<name>A0ABT6EY57_9SYNE</name>
<proteinExistence type="predicted"/>
<keyword evidence="3" id="KW-1185">Reference proteome</keyword>
<reference evidence="2" key="2">
    <citation type="submission" date="2022-01" db="EMBL/GenBank/DDBJ databases">
        <authorList>
            <person name="Zivanovic Y."/>
            <person name="Moreira D."/>
            <person name="Lopez-Garcia P."/>
        </authorList>
    </citation>
    <scope>NUCLEOTIDE SEQUENCE</scope>
    <source>
        <strain evidence="2">G9</strain>
    </source>
</reference>
<evidence type="ECO:0000259" key="1">
    <source>
        <dbReference type="Pfam" id="PF18863"/>
    </source>
</evidence>
<evidence type="ECO:0000313" key="3">
    <source>
        <dbReference type="Proteomes" id="UP001154265"/>
    </source>
</evidence>
<comment type="caution">
    <text evidence="2">The sequence shown here is derived from an EMBL/GenBank/DDBJ whole genome shotgun (WGS) entry which is preliminary data.</text>
</comment>
<dbReference type="RefSeq" id="WP_277866630.1">
    <property type="nucleotide sequence ID" value="NZ_JAKKUT010000002.1"/>
</dbReference>
<reference evidence="2" key="1">
    <citation type="journal article" date="2022" name="Genome Biol. Evol.">
        <title>A New Gene Family Diagnostic for Intracellular Biomineralization of Amorphous Ca Carbonates by Cyanobacteria.</title>
        <authorList>
            <person name="Benzerara K."/>
            <person name="Duprat E."/>
            <person name="Bitard-Feildel T."/>
            <person name="Caumes G."/>
            <person name="Cassier-Chauvat C."/>
            <person name="Chauvat F."/>
            <person name="Dezi M."/>
            <person name="Diop S.I."/>
            <person name="Gaschignard G."/>
            <person name="Gorgen S."/>
            <person name="Gugger M."/>
            <person name="Lopez-Garcia P."/>
            <person name="Millet M."/>
            <person name="Skouri-Panet F."/>
            <person name="Moreira D."/>
            <person name="Callebaut I."/>
        </authorList>
    </citation>
    <scope>NUCLEOTIDE SEQUENCE</scope>
    <source>
        <strain evidence="2">G9</strain>
    </source>
</reference>
<gene>
    <name evidence="2" type="ORF">L3556_07255</name>
</gene>
<accession>A0ABT6EY57</accession>
<protein>
    <recommendedName>
        <fullName evidence="1">HEPN AbiJ-N-terminal domain-containing protein</fullName>
    </recommendedName>
</protein>
<evidence type="ECO:0000313" key="2">
    <source>
        <dbReference type="EMBL" id="MDG2990729.1"/>
    </source>
</evidence>
<dbReference type="EMBL" id="JAKKUT010000002">
    <property type="protein sequence ID" value="MDG2990729.1"/>
    <property type="molecule type" value="Genomic_DNA"/>
</dbReference>
<dbReference type="InterPro" id="IPR049503">
    <property type="entry name" value="AbiJ_NTD4"/>
</dbReference>
<feature type="domain" description="HEPN AbiJ-N-terminal" evidence="1">
    <location>
        <begin position="2"/>
        <end position="165"/>
    </location>
</feature>
<organism evidence="2 3">
    <name type="scientific">Candidatus Synechococcus calcipolaris G9</name>
    <dbReference type="NCBI Taxonomy" id="1497997"/>
    <lineage>
        <taxon>Bacteria</taxon>
        <taxon>Bacillati</taxon>
        <taxon>Cyanobacteriota</taxon>
        <taxon>Cyanophyceae</taxon>
        <taxon>Synechococcales</taxon>
        <taxon>Synechococcaceae</taxon>
        <taxon>Synechococcus</taxon>
    </lineage>
</organism>
<dbReference type="Pfam" id="PF18863">
    <property type="entry name" value="AbiJ_NTD4"/>
    <property type="match status" value="1"/>
</dbReference>